<feature type="transmembrane region" description="Helical" evidence="1">
    <location>
        <begin position="92"/>
        <end position="121"/>
    </location>
</feature>
<dbReference type="AlphaFoldDB" id="A0A1X0ZX34"/>
<organism evidence="2 4">
    <name type="scientific">Pseudomonas putida</name>
    <name type="common">Arthrobacter siderocapsulatus</name>
    <dbReference type="NCBI Taxonomy" id="303"/>
    <lineage>
        <taxon>Bacteria</taxon>
        <taxon>Pseudomonadati</taxon>
        <taxon>Pseudomonadota</taxon>
        <taxon>Gammaproteobacteria</taxon>
        <taxon>Pseudomonadales</taxon>
        <taxon>Pseudomonadaceae</taxon>
        <taxon>Pseudomonas</taxon>
    </lineage>
</organism>
<accession>A0A1X0ZX34</accession>
<evidence type="ECO:0000313" key="5">
    <source>
        <dbReference type="Proteomes" id="UP000516786"/>
    </source>
</evidence>
<evidence type="ECO:0000313" key="2">
    <source>
        <dbReference type="EMBL" id="ORL58726.1"/>
    </source>
</evidence>
<keyword evidence="1" id="KW-0472">Membrane</keyword>
<keyword evidence="1" id="KW-0812">Transmembrane</keyword>
<dbReference type="RefSeq" id="WP_084851810.1">
    <property type="nucleotide sequence ID" value="NZ_CP061724.1"/>
</dbReference>
<dbReference type="Proteomes" id="UP000193675">
    <property type="component" value="Unassembled WGS sequence"/>
</dbReference>
<evidence type="ECO:0000256" key="1">
    <source>
        <dbReference type="SAM" id="Phobius"/>
    </source>
</evidence>
<gene>
    <name evidence="2" type="ORF">B7H17_24660</name>
    <name evidence="3" type="ORF">ID616_29725</name>
</gene>
<reference evidence="3 5" key="2">
    <citation type="submission" date="2020-09" db="EMBL/GenBank/DDBJ databases">
        <title>Co-existence of a novel multidrug-resistance efflux pump with carbapenem resistance gene blaVIM-2 in one megaplasmid in Pseudomonas putida.</title>
        <authorList>
            <person name="Peng K."/>
            <person name="Li R."/>
        </authorList>
    </citation>
    <scope>NUCLEOTIDE SEQUENCE [LARGE SCALE GENOMIC DNA]</scope>
    <source>
        <strain evidence="3 5">ZXPA-20</strain>
        <plasmid evidence="3 5">pZXPA-20-602k</plasmid>
    </source>
</reference>
<name>A0A1X0ZX34_PSEPU</name>
<evidence type="ECO:0000313" key="3">
    <source>
        <dbReference type="EMBL" id="QOD01413.1"/>
    </source>
</evidence>
<dbReference type="OrthoDB" id="6909272at2"/>
<dbReference type="EMBL" id="NBWC01000049">
    <property type="protein sequence ID" value="ORL58726.1"/>
    <property type="molecule type" value="Genomic_DNA"/>
</dbReference>
<sequence>MRLLLSFAWQYLVLWCAIKIGFALQVIDSVKVPVQDARVCELIGQSIENGACRMVGRAVGNLDSTWTITSHTNDAITLSHINPGFMMYDPRLWHMLGGTIGVSVLIIATILLMVLPLIWLAPELKLGHHLRRLASK</sequence>
<keyword evidence="1" id="KW-1133">Transmembrane helix</keyword>
<dbReference type="Proteomes" id="UP000516786">
    <property type="component" value="Plasmid pZXPA-20-602k"/>
</dbReference>
<proteinExistence type="predicted"/>
<dbReference type="EMBL" id="CP061724">
    <property type="protein sequence ID" value="QOD01413.1"/>
    <property type="molecule type" value="Genomic_DNA"/>
</dbReference>
<keyword evidence="3" id="KW-0614">Plasmid</keyword>
<geneLocation type="plasmid" evidence="3 5">
    <name>pZXPA-20-602k</name>
</geneLocation>
<protein>
    <submittedName>
        <fullName evidence="2">Uncharacterized protein</fullName>
    </submittedName>
</protein>
<evidence type="ECO:0000313" key="4">
    <source>
        <dbReference type="Proteomes" id="UP000193675"/>
    </source>
</evidence>
<reference evidence="2 4" key="1">
    <citation type="submission" date="2017-04" db="EMBL/GenBank/DDBJ databases">
        <title>Presence of VIM-2 positive Pseudomonas species in chickens and their surrounding environment.</title>
        <authorList>
            <person name="Zhang R."/>
        </authorList>
    </citation>
    <scope>NUCLEOTIDE SEQUENCE [LARGE SCALE GENOMIC DNA]</scope>
    <source>
        <strain evidence="2 4">DZ-C18</strain>
    </source>
</reference>